<dbReference type="PANTHER" id="PTHR30175">
    <property type="entry name" value="PHOSPHOTRANSFERASE SYSTEM TRANSPORT PROTEIN"/>
    <property type="match status" value="1"/>
</dbReference>
<evidence type="ECO:0000256" key="8">
    <source>
        <dbReference type="ARBA" id="ARBA00023136"/>
    </source>
</evidence>
<organism evidence="11 12">
    <name type="scientific">Paenibacillus sediminis</name>
    <dbReference type="NCBI Taxonomy" id="664909"/>
    <lineage>
        <taxon>Bacteria</taxon>
        <taxon>Bacillati</taxon>
        <taxon>Bacillota</taxon>
        <taxon>Bacilli</taxon>
        <taxon>Bacillales</taxon>
        <taxon>Paenibacillaceae</taxon>
        <taxon>Paenibacillus</taxon>
    </lineage>
</organism>
<accession>A0ABS4H3S6</accession>
<proteinExistence type="predicted"/>
<keyword evidence="4" id="KW-0762">Sugar transport</keyword>
<evidence type="ECO:0000256" key="5">
    <source>
        <dbReference type="ARBA" id="ARBA00022683"/>
    </source>
</evidence>
<evidence type="ECO:0000313" key="12">
    <source>
        <dbReference type="Proteomes" id="UP001519273"/>
    </source>
</evidence>
<evidence type="ECO:0000256" key="6">
    <source>
        <dbReference type="ARBA" id="ARBA00022692"/>
    </source>
</evidence>
<evidence type="ECO:0000256" key="1">
    <source>
        <dbReference type="ARBA" id="ARBA00004651"/>
    </source>
</evidence>
<dbReference type="PROSITE" id="PS51103">
    <property type="entry name" value="PTS_EIIC_TYPE_1"/>
    <property type="match status" value="1"/>
</dbReference>
<feature type="domain" description="PTS EIIC type-1" evidence="10">
    <location>
        <begin position="1"/>
        <end position="147"/>
    </location>
</feature>
<keyword evidence="2" id="KW-0813">Transport</keyword>
<dbReference type="Pfam" id="PF02378">
    <property type="entry name" value="PTS_EIIC"/>
    <property type="match status" value="1"/>
</dbReference>
<dbReference type="InterPro" id="IPR003352">
    <property type="entry name" value="PTS_EIIC"/>
</dbReference>
<evidence type="ECO:0000256" key="7">
    <source>
        <dbReference type="ARBA" id="ARBA00022989"/>
    </source>
</evidence>
<keyword evidence="5" id="KW-0598">Phosphotransferase system</keyword>
<feature type="transmembrane region" description="Helical" evidence="9">
    <location>
        <begin position="20"/>
        <end position="43"/>
    </location>
</feature>
<keyword evidence="8 9" id="KW-0472">Membrane</keyword>
<comment type="caution">
    <text evidence="11">The sequence shown here is derived from an EMBL/GenBank/DDBJ whole genome shotgun (WGS) entry which is preliminary data.</text>
</comment>
<evidence type="ECO:0000256" key="9">
    <source>
        <dbReference type="SAM" id="Phobius"/>
    </source>
</evidence>
<dbReference type="InterPro" id="IPR050558">
    <property type="entry name" value="PTS_Sugar-Specific_Components"/>
</dbReference>
<evidence type="ECO:0000256" key="4">
    <source>
        <dbReference type="ARBA" id="ARBA00022597"/>
    </source>
</evidence>
<protein>
    <submittedName>
        <fullName evidence="11">Phosphotransferase system glucose/maltose/N-acetylglucosamine-specific IIC component</fullName>
    </submittedName>
</protein>
<gene>
    <name evidence="11" type="ORF">J2Z20_002080</name>
</gene>
<dbReference type="EMBL" id="JAGGKP010000004">
    <property type="protein sequence ID" value="MBP1937187.1"/>
    <property type="molecule type" value="Genomic_DNA"/>
</dbReference>
<keyword evidence="3" id="KW-1003">Cell membrane</keyword>
<dbReference type="InterPro" id="IPR013013">
    <property type="entry name" value="PTS_EIIC_1"/>
</dbReference>
<dbReference type="PANTHER" id="PTHR30175:SF4">
    <property type="entry name" value="PTS SYSTEM TREHALOSE-SPECIFIC EIIBC COMPONENT"/>
    <property type="match status" value="1"/>
</dbReference>
<dbReference type="Proteomes" id="UP001519273">
    <property type="component" value="Unassembled WGS sequence"/>
</dbReference>
<reference evidence="11 12" key="1">
    <citation type="submission" date="2021-03" db="EMBL/GenBank/DDBJ databases">
        <title>Genomic Encyclopedia of Type Strains, Phase IV (KMG-IV): sequencing the most valuable type-strain genomes for metagenomic binning, comparative biology and taxonomic classification.</title>
        <authorList>
            <person name="Goeker M."/>
        </authorList>
    </citation>
    <scope>NUCLEOTIDE SEQUENCE [LARGE SCALE GENOMIC DNA]</scope>
    <source>
        <strain evidence="11 12">DSM 23491</strain>
    </source>
</reference>
<sequence length="147" mass="15699">MHHTFLAVDVQLIANTGGTFLWPMLVMSNIAQGAAALAMMFVFKDQKSRGLSLTSAVSAFLGVTEPAIFGVNLRYRYPFISGMIGSAIAGVVLMISHVKAASIGVGGIPGFLSVFPKYWGPFFGGMAIAFIVPFVITFIYGKARKTN</sequence>
<evidence type="ECO:0000256" key="3">
    <source>
        <dbReference type="ARBA" id="ARBA00022475"/>
    </source>
</evidence>
<keyword evidence="12" id="KW-1185">Reference proteome</keyword>
<evidence type="ECO:0000313" key="11">
    <source>
        <dbReference type="EMBL" id="MBP1937187.1"/>
    </source>
</evidence>
<keyword evidence="7 9" id="KW-1133">Transmembrane helix</keyword>
<feature type="transmembrane region" description="Helical" evidence="9">
    <location>
        <begin position="77"/>
        <end position="98"/>
    </location>
</feature>
<feature type="transmembrane region" description="Helical" evidence="9">
    <location>
        <begin position="118"/>
        <end position="141"/>
    </location>
</feature>
<evidence type="ECO:0000259" key="10">
    <source>
        <dbReference type="PROSITE" id="PS51103"/>
    </source>
</evidence>
<comment type="subcellular location">
    <subcellularLocation>
        <location evidence="1">Cell membrane</location>
        <topology evidence="1">Multi-pass membrane protein</topology>
    </subcellularLocation>
</comment>
<evidence type="ECO:0000256" key="2">
    <source>
        <dbReference type="ARBA" id="ARBA00022448"/>
    </source>
</evidence>
<keyword evidence="6 9" id="KW-0812">Transmembrane</keyword>
<name>A0ABS4H3S6_9BACL</name>